<dbReference type="VEuPathDB" id="FungiDB:yc1106_06746"/>
<evidence type="ECO:0000256" key="6">
    <source>
        <dbReference type="SAM" id="SignalP"/>
    </source>
</evidence>
<evidence type="ECO:0000313" key="9">
    <source>
        <dbReference type="Proteomes" id="UP001056012"/>
    </source>
</evidence>
<organism evidence="8 9">
    <name type="scientific">Curvularia clavata</name>
    <dbReference type="NCBI Taxonomy" id="95742"/>
    <lineage>
        <taxon>Eukaryota</taxon>
        <taxon>Fungi</taxon>
        <taxon>Dikarya</taxon>
        <taxon>Ascomycota</taxon>
        <taxon>Pezizomycotina</taxon>
        <taxon>Dothideomycetes</taxon>
        <taxon>Pleosporomycetidae</taxon>
        <taxon>Pleosporales</taxon>
        <taxon>Pleosporineae</taxon>
        <taxon>Pleosporaceae</taxon>
        <taxon>Curvularia</taxon>
    </lineage>
</organism>
<keyword evidence="3" id="KW-0285">Flavoprotein</keyword>
<dbReference type="Proteomes" id="UP001056012">
    <property type="component" value="Chromosome 5"/>
</dbReference>
<accession>A0A9Q8ZCB6</accession>
<feature type="chain" id="PRO_5040295242" description="FAD-binding PCMH-type domain-containing protein" evidence="6">
    <location>
        <begin position="20"/>
        <end position="506"/>
    </location>
</feature>
<gene>
    <name evidence="8" type="ORF">yc1106_06746</name>
</gene>
<dbReference type="Pfam" id="PF08031">
    <property type="entry name" value="BBE"/>
    <property type="match status" value="1"/>
</dbReference>
<dbReference type="GO" id="GO:0071949">
    <property type="term" value="F:FAD binding"/>
    <property type="evidence" value="ECO:0007669"/>
    <property type="project" value="InterPro"/>
</dbReference>
<dbReference type="InterPro" id="IPR050416">
    <property type="entry name" value="FAD-linked_Oxidoreductase"/>
</dbReference>
<keyword evidence="9" id="KW-1185">Reference proteome</keyword>
<keyword evidence="4" id="KW-0274">FAD</keyword>
<keyword evidence="6" id="KW-0732">Signal</keyword>
<dbReference type="Gene3D" id="3.30.465.10">
    <property type="match status" value="1"/>
</dbReference>
<dbReference type="Pfam" id="PF01565">
    <property type="entry name" value="FAD_binding_4"/>
    <property type="match status" value="1"/>
</dbReference>
<dbReference type="EMBL" id="CP089278">
    <property type="protein sequence ID" value="USP79472.1"/>
    <property type="molecule type" value="Genomic_DNA"/>
</dbReference>
<dbReference type="GO" id="GO:0016491">
    <property type="term" value="F:oxidoreductase activity"/>
    <property type="evidence" value="ECO:0007669"/>
    <property type="project" value="UniProtKB-KW"/>
</dbReference>
<dbReference type="InterPro" id="IPR006094">
    <property type="entry name" value="Oxid_FAD_bind_N"/>
</dbReference>
<sequence>MPCRVLWVSTVFAINCAIATLSPAPTHSLGHFVASLSKAAEVYYPGSEGFANATLRWGAAQTPQYDIIVKVATEADVQKTITYANANNKPFHTISGAHAITAYLNNVENAVGILMRGMNDIAITRNGDTALIGGGILNGDVLDYLWARGKQTMTTACACVDYISPILGGGHGWNQGRYGLAADQLVSARIVLANGSAIAVDERNPELFWVIRGAGHNFGIVTRAEIKIYDRKLSLDKWTVDVFHFTHDKMEGVVDVANTWLESRNRAIELEHYIMFYFDSKVDPINVRFSCLVPGVLMLTRQPIVGVWVIYQGATIPAQYTKPFHALSPVSTQSGLTDLAGVSVFTGADRKGSSCEKGLSRSVVPVSADTYDAPSLREVLNIMMNLPAELRETVVLLEGYSTNRVGQIPSNNTAYPDRSGQLLLSPFMTYNKNASLDAIAWYYAGKLRDTMIKGTGKVHKAYVNYARGDETTEELYGPEPWRLEKLRQLKGEYDPYGRFNFFAPII</sequence>
<evidence type="ECO:0000256" key="5">
    <source>
        <dbReference type="ARBA" id="ARBA00023002"/>
    </source>
</evidence>
<evidence type="ECO:0000256" key="2">
    <source>
        <dbReference type="ARBA" id="ARBA00005466"/>
    </source>
</evidence>
<evidence type="ECO:0000256" key="4">
    <source>
        <dbReference type="ARBA" id="ARBA00022827"/>
    </source>
</evidence>
<dbReference type="InterPro" id="IPR036318">
    <property type="entry name" value="FAD-bd_PCMH-like_sf"/>
</dbReference>
<dbReference type="InterPro" id="IPR016166">
    <property type="entry name" value="FAD-bd_PCMH"/>
</dbReference>
<feature type="domain" description="FAD-binding PCMH-type" evidence="7">
    <location>
        <begin position="61"/>
        <end position="231"/>
    </location>
</feature>
<dbReference type="InterPro" id="IPR016169">
    <property type="entry name" value="FAD-bd_PCMH_sub2"/>
</dbReference>
<proteinExistence type="inferred from homology"/>
<name>A0A9Q8ZCB6_CURCL</name>
<dbReference type="PANTHER" id="PTHR42973:SF9">
    <property type="entry name" value="FAD-BINDING PCMH-TYPE DOMAIN-CONTAINING PROTEIN-RELATED"/>
    <property type="match status" value="1"/>
</dbReference>
<evidence type="ECO:0000256" key="1">
    <source>
        <dbReference type="ARBA" id="ARBA00001974"/>
    </source>
</evidence>
<dbReference type="AlphaFoldDB" id="A0A9Q8ZCB6"/>
<dbReference type="PROSITE" id="PS51387">
    <property type="entry name" value="FAD_PCMH"/>
    <property type="match status" value="1"/>
</dbReference>
<dbReference type="InterPro" id="IPR012951">
    <property type="entry name" value="BBE"/>
</dbReference>
<dbReference type="PANTHER" id="PTHR42973">
    <property type="entry name" value="BINDING OXIDOREDUCTASE, PUTATIVE (AFU_ORTHOLOGUE AFUA_1G17690)-RELATED"/>
    <property type="match status" value="1"/>
</dbReference>
<dbReference type="SUPFAM" id="SSF56176">
    <property type="entry name" value="FAD-binding/transporter-associated domain-like"/>
    <property type="match status" value="1"/>
</dbReference>
<feature type="signal peptide" evidence="6">
    <location>
        <begin position="1"/>
        <end position="19"/>
    </location>
</feature>
<evidence type="ECO:0000313" key="8">
    <source>
        <dbReference type="EMBL" id="USP79472.1"/>
    </source>
</evidence>
<comment type="cofactor">
    <cofactor evidence="1">
        <name>FAD</name>
        <dbReference type="ChEBI" id="CHEBI:57692"/>
    </cofactor>
</comment>
<comment type="similarity">
    <text evidence="2">Belongs to the oxygen-dependent FAD-linked oxidoreductase family.</text>
</comment>
<keyword evidence="5" id="KW-0560">Oxidoreductase</keyword>
<evidence type="ECO:0000256" key="3">
    <source>
        <dbReference type="ARBA" id="ARBA00022630"/>
    </source>
</evidence>
<protein>
    <recommendedName>
        <fullName evidence="7">FAD-binding PCMH-type domain-containing protein</fullName>
    </recommendedName>
</protein>
<reference evidence="8" key="1">
    <citation type="submission" date="2021-12" db="EMBL/GenBank/DDBJ databases">
        <title>Curvularia clavata genome.</title>
        <authorList>
            <person name="Cao Y."/>
        </authorList>
    </citation>
    <scope>NUCLEOTIDE SEQUENCE</scope>
    <source>
        <strain evidence="8">Yc1106</strain>
    </source>
</reference>
<dbReference type="OrthoDB" id="415825at2759"/>
<evidence type="ECO:0000259" key="7">
    <source>
        <dbReference type="PROSITE" id="PS51387"/>
    </source>
</evidence>
<dbReference type="Gene3D" id="3.40.462.20">
    <property type="match status" value="1"/>
</dbReference>